<keyword evidence="8" id="KW-1185">Reference proteome</keyword>
<gene>
    <name evidence="7" type="ORF">IW245_001450</name>
</gene>
<dbReference type="Proteomes" id="UP000622552">
    <property type="component" value="Unassembled WGS sequence"/>
</dbReference>
<evidence type="ECO:0000256" key="4">
    <source>
        <dbReference type="ARBA" id="ARBA00022729"/>
    </source>
</evidence>
<dbReference type="Gene3D" id="3.40.50.1980">
    <property type="entry name" value="Nitrogenase molybdenum iron protein domain"/>
    <property type="match status" value="2"/>
</dbReference>
<feature type="chain" id="PRO_5035273436" evidence="5">
    <location>
        <begin position="26"/>
        <end position="327"/>
    </location>
</feature>
<evidence type="ECO:0000256" key="5">
    <source>
        <dbReference type="SAM" id="SignalP"/>
    </source>
</evidence>
<sequence>MKKFLPVALAALVAASLLSACGGSAKGGTSSPAGGGFPVTVEHKYGKTEVRKAPTRVVTLGLSDQDTVLALGIRPVGVVDWFKERPFGKWPWAQPLWGDSLPEIVGERDDYQFEKIAALRPDLIVAQYSGMKKDQYETLSKIAPVVAQSAKHDDYAAPWQEMTRVIGRALGREARVDELIAGIEKRFADVRAAHPEFAKQTVVVAESYEPGKYSVFSPADPKTVFLKELGFRPSEAIGKLAGTQSFADIGSERLDLLDVDRLLWVIDDPDAEKRIQEDPVYAKLAVVTAGRAVFVPYTAPPAGAALSFDTVLSIPYAIDQLVPLLSK</sequence>
<comment type="caution">
    <text evidence="7">The sequence shown here is derived from an EMBL/GenBank/DDBJ whole genome shotgun (WGS) entry which is preliminary data.</text>
</comment>
<dbReference type="SUPFAM" id="SSF53807">
    <property type="entry name" value="Helical backbone' metal receptor"/>
    <property type="match status" value="1"/>
</dbReference>
<protein>
    <submittedName>
        <fullName evidence="7">Iron complex transport system substrate-binding protein</fullName>
    </submittedName>
</protein>
<evidence type="ECO:0000256" key="3">
    <source>
        <dbReference type="ARBA" id="ARBA00022448"/>
    </source>
</evidence>
<dbReference type="PROSITE" id="PS51257">
    <property type="entry name" value="PROKAR_LIPOPROTEIN"/>
    <property type="match status" value="1"/>
</dbReference>
<organism evidence="7 8">
    <name type="scientific">Longispora fulva</name>
    <dbReference type="NCBI Taxonomy" id="619741"/>
    <lineage>
        <taxon>Bacteria</taxon>
        <taxon>Bacillati</taxon>
        <taxon>Actinomycetota</taxon>
        <taxon>Actinomycetes</taxon>
        <taxon>Micromonosporales</taxon>
        <taxon>Micromonosporaceae</taxon>
        <taxon>Longispora</taxon>
    </lineage>
</organism>
<comment type="subcellular location">
    <subcellularLocation>
        <location evidence="1">Cell envelope</location>
    </subcellularLocation>
</comment>
<feature type="domain" description="Fe/B12 periplasmic-binding" evidence="6">
    <location>
        <begin position="56"/>
        <end position="327"/>
    </location>
</feature>
<keyword evidence="4 5" id="KW-0732">Signal</keyword>
<dbReference type="Pfam" id="PF01497">
    <property type="entry name" value="Peripla_BP_2"/>
    <property type="match status" value="1"/>
</dbReference>
<comment type="similarity">
    <text evidence="2">Belongs to the bacterial solute-binding protein 8 family.</text>
</comment>
<dbReference type="AlphaFoldDB" id="A0A8J7GQV0"/>
<evidence type="ECO:0000256" key="1">
    <source>
        <dbReference type="ARBA" id="ARBA00004196"/>
    </source>
</evidence>
<dbReference type="PANTHER" id="PTHR30532">
    <property type="entry name" value="IRON III DICITRATE-BINDING PERIPLASMIC PROTEIN"/>
    <property type="match status" value="1"/>
</dbReference>
<evidence type="ECO:0000259" key="6">
    <source>
        <dbReference type="PROSITE" id="PS50983"/>
    </source>
</evidence>
<evidence type="ECO:0000313" key="8">
    <source>
        <dbReference type="Proteomes" id="UP000622552"/>
    </source>
</evidence>
<dbReference type="PROSITE" id="PS50983">
    <property type="entry name" value="FE_B12_PBP"/>
    <property type="match status" value="1"/>
</dbReference>
<proteinExistence type="inferred from homology"/>
<dbReference type="InterPro" id="IPR002491">
    <property type="entry name" value="ABC_transptr_periplasmic_BD"/>
</dbReference>
<dbReference type="GO" id="GO:1901678">
    <property type="term" value="P:iron coordination entity transport"/>
    <property type="evidence" value="ECO:0007669"/>
    <property type="project" value="UniProtKB-ARBA"/>
</dbReference>
<dbReference type="CDD" id="cd01146">
    <property type="entry name" value="FhuD"/>
    <property type="match status" value="1"/>
</dbReference>
<dbReference type="EMBL" id="JADOUF010000001">
    <property type="protein sequence ID" value="MBG6135256.1"/>
    <property type="molecule type" value="Genomic_DNA"/>
</dbReference>
<dbReference type="PANTHER" id="PTHR30532:SF24">
    <property type="entry name" value="FERRIC ENTEROBACTIN-BINDING PERIPLASMIC PROTEIN FEPB"/>
    <property type="match status" value="1"/>
</dbReference>
<evidence type="ECO:0000313" key="7">
    <source>
        <dbReference type="EMBL" id="MBG6135256.1"/>
    </source>
</evidence>
<dbReference type="InterPro" id="IPR051313">
    <property type="entry name" value="Bact_iron-sidero_bind"/>
</dbReference>
<dbReference type="GO" id="GO:0030288">
    <property type="term" value="C:outer membrane-bounded periplasmic space"/>
    <property type="evidence" value="ECO:0007669"/>
    <property type="project" value="TreeGrafter"/>
</dbReference>
<reference evidence="7" key="1">
    <citation type="submission" date="2020-11" db="EMBL/GenBank/DDBJ databases">
        <title>Sequencing the genomes of 1000 actinobacteria strains.</title>
        <authorList>
            <person name="Klenk H.-P."/>
        </authorList>
    </citation>
    <scope>NUCLEOTIDE SEQUENCE</scope>
    <source>
        <strain evidence="7">DSM 45356</strain>
    </source>
</reference>
<evidence type="ECO:0000256" key="2">
    <source>
        <dbReference type="ARBA" id="ARBA00008814"/>
    </source>
</evidence>
<accession>A0A8J7GQV0</accession>
<dbReference type="RefSeq" id="WP_233472563.1">
    <property type="nucleotide sequence ID" value="NZ_BONS01000003.1"/>
</dbReference>
<name>A0A8J7GQV0_9ACTN</name>
<feature type="signal peptide" evidence="5">
    <location>
        <begin position="1"/>
        <end position="25"/>
    </location>
</feature>
<keyword evidence="3" id="KW-0813">Transport</keyword>